<accession>A0A4P7GMN0</accession>
<feature type="region of interest" description="Disordered" evidence="3">
    <location>
        <begin position="173"/>
        <end position="201"/>
    </location>
</feature>
<dbReference type="EMBL" id="CP038267">
    <property type="protein sequence ID" value="QBR93179.1"/>
    <property type="molecule type" value="Genomic_DNA"/>
</dbReference>
<dbReference type="OrthoDB" id="3358989at2"/>
<sequence length="201" mass="22569">MELREVVRRRRMVRRYADRPVDPALVDRALEHASRAPSAGFTQAVEFLVLDEREQVARFWDVTADAGAESSWLRGMRSAPVVVVPLTSREAYLDRYAEADKGWTDRDPGRWPVPFWYVDAGMASLLVLQTAVDEGLGACFFGIPPGRVAALREAFGVPGDRLPVGAITLGHRLEDAGPAGSPSRRPRRPWQDLVHRGRWRR</sequence>
<dbReference type="InterPro" id="IPR029479">
    <property type="entry name" value="Nitroreductase"/>
</dbReference>
<dbReference type="Gene3D" id="3.40.109.10">
    <property type="entry name" value="NADH Oxidase"/>
    <property type="match status" value="1"/>
</dbReference>
<gene>
    <name evidence="5" type="ORF">EXE57_13565</name>
</gene>
<dbReference type="SUPFAM" id="SSF55469">
    <property type="entry name" value="FMN-dependent nitroreductase-like"/>
    <property type="match status" value="1"/>
</dbReference>
<protein>
    <submittedName>
        <fullName evidence="5">Nitroreductase family protein</fullName>
    </submittedName>
</protein>
<reference evidence="5 6" key="1">
    <citation type="submission" date="2019-03" db="EMBL/GenBank/DDBJ databases">
        <title>Three New Species of Nocardioides, Nocardioides euryhalodurans sp. nov., Nocardioides seonyuensis sp. nov. and Nocardioides eburneoflavus sp. nov., Iolated from Soil.</title>
        <authorList>
            <person name="Roh S.G."/>
            <person name="Lee C."/>
            <person name="Kim M.-K."/>
            <person name="Kim S.B."/>
        </authorList>
    </citation>
    <scope>NUCLEOTIDE SEQUENCE [LARGE SCALE GENOMIC DNA]</scope>
    <source>
        <strain evidence="5 6">MMS17-SY117</strain>
    </source>
</reference>
<comment type="similarity">
    <text evidence="1">Belongs to the nitroreductase family.</text>
</comment>
<evidence type="ECO:0000256" key="3">
    <source>
        <dbReference type="SAM" id="MobiDB-lite"/>
    </source>
</evidence>
<dbReference type="GO" id="GO:0016491">
    <property type="term" value="F:oxidoreductase activity"/>
    <property type="evidence" value="ECO:0007669"/>
    <property type="project" value="UniProtKB-KW"/>
</dbReference>
<evidence type="ECO:0000256" key="2">
    <source>
        <dbReference type="ARBA" id="ARBA00023002"/>
    </source>
</evidence>
<dbReference type="PANTHER" id="PTHR43673">
    <property type="entry name" value="NAD(P)H NITROREDUCTASE YDGI-RELATED"/>
    <property type="match status" value="1"/>
</dbReference>
<keyword evidence="6" id="KW-1185">Reference proteome</keyword>
<dbReference type="InterPro" id="IPR000415">
    <property type="entry name" value="Nitroreductase-like"/>
</dbReference>
<dbReference type="AlphaFoldDB" id="A0A4P7GMN0"/>
<dbReference type="KEGG" id="noy:EXE57_13565"/>
<organism evidence="5 6">
    <name type="scientific">Nocardioides euryhalodurans</name>
    <dbReference type="NCBI Taxonomy" id="2518370"/>
    <lineage>
        <taxon>Bacteria</taxon>
        <taxon>Bacillati</taxon>
        <taxon>Actinomycetota</taxon>
        <taxon>Actinomycetes</taxon>
        <taxon>Propionibacteriales</taxon>
        <taxon>Nocardioidaceae</taxon>
        <taxon>Nocardioides</taxon>
    </lineage>
</organism>
<dbReference type="CDD" id="cd02062">
    <property type="entry name" value="Nitro_FMN_reductase"/>
    <property type="match status" value="1"/>
</dbReference>
<proteinExistence type="inferred from homology"/>
<evidence type="ECO:0000313" key="5">
    <source>
        <dbReference type="EMBL" id="QBR93179.1"/>
    </source>
</evidence>
<evidence type="ECO:0000259" key="4">
    <source>
        <dbReference type="Pfam" id="PF00881"/>
    </source>
</evidence>
<dbReference type="RefSeq" id="WP_135078341.1">
    <property type="nucleotide sequence ID" value="NZ_CP038267.1"/>
</dbReference>
<dbReference type="PANTHER" id="PTHR43673:SF10">
    <property type="entry name" value="NADH DEHYDROGENASE_NAD(P)H NITROREDUCTASE XCC3605-RELATED"/>
    <property type="match status" value="1"/>
</dbReference>
<dbReference type="Pfam" id="PF00881">
    <property type="entry name" value="Nitroreductase"/>
    <property type="match status" value="1"/>
</dbReference>
<evidence type="ECO:0000313" key="6">
    <source>
        <dbReference type="Proteomes" id="UP000294894"/>
    </source>
</evidence>
<feature type="domain" description="Nitroreductase" evidence="4">
    <location>
        <begin position="7"/>
        <end position="171"/>
    </location>
</feature>
<keyword evidence="2" id="KW-0560">Oxidoreductase</keyword>
<name>A0A4P7GMN0_9ACTN</name>
<evidence type="ECO:0000256" key="1">
    <source>
        <dbReference type="ARBA" id="ARBA00007118"/>
    </source>
</evidence>
<dbReference type="Proteomes" id="UP000294894">
    <property type="component" value="Chromosome"/>
</dbReference>